<evidence type="ECO:0000313" key="12">
    <source>
        <dbReference type="EMBL" id="MED6249320.1"/>
    </source>
</evidence>
<dbReference type="GO" id="GO:0016301">
    <property type="term" value="F:kinase activity"/>
    <property type="evidence" value="ECO:0007669"/>
    <property type="project" value="UniProtKB-KW"/>
</dbReference>
<keyword evidence="6 7" id="KW-0067">ATP-binding</keyword>
<dbReference type="PROSITE" id="PS51285">
    <property type="entry name" value="AGC_KINASE_CTER"/>
    <property type="match status" value="1"/>
</dbReference>
<dbReference type="SMART" id="SM00220">
    <property type="entry name" value="S_TKc"/>
    <property type="match status" value="1"/>
</dbReference>
<feature type="non-terminal residue" evidence="12">
    <location>
        <position position="1"/>
    </location>
</feature>
<dbReference type="EMBL" id="JAHUTI010051820">
    <property type="protein sequence ID" value="MED6249320.1"/>
    <property type="molecule type" value="Genomic_DNA"/>
</dbReference>
<dbReference type="PROSITE" id="PS00108">
    <property type="entry name" value="PROTEIN_KINASE_ST"/>
    <property type="match status" value="1"/>
</dbReference>
<dbReference type="InterPro" id="IPR017441">
    <property type="entry name" value="Protein_kinase_ATP_BS"/>
</dbReference>
<evidence type="ECO:0000256" key="8">
    <source>
        <dbReference type="RuleBase" id="RU000304"/>
    </source>
</evidence>
<feature type="domain" description="AGC-kinase C-terminal" evidence="11">
    <location>
        <begin position="379"/>
        <end position="446"/>
    </location>
</feature>
<protein>
    <submittedName>
        <fullName evidence="12">Serine/threonine-protein kinase N1</fullName>
    </submittedName>
</protein>
<dbReference type="Proteomes" id="UP001345963">
    <property type="component" value="Unassembled WGS sequence"/>
</dbReference>
<dbReference type="InterPro" id="IPR011009">
    <property type="entry name" value="Kinase-like_dom_sf"/>
</dbReference>
<dbReference type="Pfam" id="PF00069">
    <property type="entry name" value="Pkinase"/>
    <property type="match status" value="1"/>
</dbReference>
<evidence type="ECO:0000313" key="13">
    <source>
        <dbReference type="Proteomes" id="UP001345963"/>
    </source>
</evidence>
<feature type="compositionally biased region" description="Basic and acidic residues" evidence="9">
    <location>
        <begin position="55"/>
        <end position="71"/>
    </location>
</feature>
<name>A0ABU7BGX3_9TELE</name>
<dbReference type="Gene3D" id="3.30.200.20">
    <property type="entry name" value="Phosphorylase Kinase, domain 1"/>
    <property type="match status" value="1"/>
</dbReference>
<evidence type="ECO:0000256" key="6">
    <source>
        <dbReference type="ARBA" id="ARBA00022840"/>
    </source>
</evidence>
<organism evidence="12 13">
    <name type="scientific">Ataeniobius toweri</name>
    <dbReference type="NCBI Taxonomy" id="208326"/>
    <lineage>
        <taxon>Eukaryota</taxon>
        <taxon>Metazoa</taxon>
        <taxon>Chordata</taxon>
        <taxon>Craniata</taxon>
        <taxon>Vertebrata</taxon>
        <taxon>Euteleostomi</taxon>
        <taxon>Actinopterygii</taxon>
        <taxon>Neopterygii</taxon>
        <taxon>Teleostei</taxon>
        <taxon>Neoteleostei</taxon>
        <taxon>Acanthomorphata</taxon>
        <taxon>Ovalentaria</taxon>
        <taxon>Atherinomorphae</taxon>
        <taxon>Cyprinodontiformes</taxon>
        <taxon>Goodeidae</taxon>
        <taxon>Ataeniobius</taxon>
    </lineage>
</organism>
<evidence type="ECO:0000256" key="3">
    <source>
        <dbReference type="ARBA" id="ARBA00022679"/>
    </source>
</evidence>
<dbReference type="InterPro" id="IPR008271">
    <property type="entry name" value="Ser/Thr_kinase_AS"/>
</dbReference>
<reference evidence="12 13" key="1">
    <citation type="submission" date="2021-07" db="EMBL/GenBank/DDBJ databases">
        <authorList>
            <person name="Palmer J.M."/>
        </authorList>
    </citation>
    <scope>NUCLEOTIDE SEQUENCE [LARGE SCALE GENOMIC DNA]</scope>
    <source>
        <strain evidence="12 13">AT_MEX2019</strain>
        <tissue evidence="12">Muscle</tissue>
    </source>
</reference>
<dbReference type="Pfam" id="PF00433">
    <property type="entry name" value="Pkinase_C"/>
    <property type="match status" value="1"/>
</dbReference>
<dbReference type="InterPro" id="IPR017892">
    <property type="entry name" value="Pkinase_C"/>
</dbReference>
<feature type="domain" description="Protein kinase" evidence="10">
    <location>
        <begin position="119"/>
        <end position="378"/>
    </location>
</feature>
<evidence type="ECO:0000256" key="9">
    <source>
        <dbReference type="SAM" id="MobiDB-lite"/>
    </source>
</evidence>
<dbReference type="Gene3D" id="1.10.510.10">
    <property type="entry name" value="Transferase(Phosphotransferase) domain 1"/>
    <property type="match status" value="1"/>
</dbReference>
<keyword evidence="2" id="KW-0597">Phosphoprotein</keyword>
<comment type="caution">
    <text evidence="12">The sequence shown here is derived from an EMBL/GenBank/DDBJ whole genome shotgun (WGS) entry which is preliminary data.</text>
</comment>
<feature type="binding site" evidence="7">
    <location>
        <position position="148"/>
    </location>
    <ligand>
        <name>ATP</name>
        <dbReference type="ChEBI" id="CHEBI:30616"/>
    </ligand>
</feature>
<keyword evidence="1 8" id="KW-0723">Serine/threonine-protein kinase</keyword>
<dbReference type="InterPro" id="IPR000961">
    <property type="entry name" value="AGC-kinase_C"/>
</dbReference>
<evidence type="ECO:0000256" key="7">
    <source>
        <dbReference type="PROSITE-ProRule" id="PRU10141"/>
    </source>
</evidence>
<accession>A0ABU7BGX3</accession>
<dbReference type="PANTHER" id="PTHR24351">
    <property type="entry name" value="RIBOSOMAL PROTEIN S6 KINASE"/>
    <property type="match status" value="1"/>
</dbReference>
<evidence type="ECO:0000259" key="10">
    <source>
        <dbReference type="PROSITE" id="PS50011"/>
    </source>
</evidence>
<evidence type="ECO:0000256" key="4">
    <source>
        <dbReference type="ARBA" id="ARBA00022741"/>
    </source>
</evidence>
<evidence type="ECO:0000259" key="11">
    <source>
        <dbReference type="PROSITE" id="PS51285"/>
    </source>
</evidence>
<keyword evidence="4 7" id="KW-0547">Nucleotide-binding</keyword>
<dbReference type="PROSITE" id="PS50011">
    <property type="entry name" value="PROTEIN_KINASE_DOM"/>
    <property type="match status" value="1"/>
</dbReference>
<dbReference type="SMART" id="SM00133">
    <property type="entry name" value="S_TK_X"/>
    <property type="match status" value="1"/>
</dbReference>
<gene>
    <name evidence="12" type="primary">PKN1</name>
    <name evidence="12" type="ORF">ATANTOWER_012434</name>
</gene>
<dbReference type="PROSITE" id="PS00107">
    <property type="entry name" value="PROTEIN_KINASE_ATP"/>
    <property type="match status" value="1"/>
</dbReference>
<proteinExistence type="inferred from homology"/>
<keyword evidence="5 12" id="KW-0418">Kinase</keyword>
<dbReference type="SUPFAM" id="SSF56112">
    <property type="entry name" value="Protein kinase-like (PK-like)"/>
    <property type="match status" value="1"/>
</dbReference>
<dbReference type="CDD" id="cd05589">
    <property type="entry name" value="STKc_PKN"/>
    <property type="match status" value="1"/>
</dbReference>
<feature type="region of interest" description="Disordered" evidence="9">
    <location>
        <begin position="55"/>
        <end position="106"/>
    </location>
</feature>
<keyword evidence="13" id="KW-1185">Reference proteome</keyword>
<keyword evidence="3" id="KW-0808">Transferase</keyword>
<evidence type="ECO:0000256" key="5">
    <source>
        <dbReference type="ARBA" id="ARBA00022777"/>
    </source>
</evidence>
<evidence type="ECO:0000256" key="1">
    <source>
        <dbReference type="ARBA" id="ARBA00022527"/>
    </source>
</evidence>
<sequence length="446" mass="50235">KAFLRARQMNVDIATWVRLLRNAIPSGSNTPAYTPSFASNTLTHTTGEISVEKLNLDSDSPPKAETQKDVVDAPAPLEQTPVIEPPPTPDVPAQDRQTRSLSQSSLRRASRGPLCLQDFKLIAVLGRGHFGKVLLSEYKKTGSQYAIKALKKGDIVARDEVESLMCEKRIFETVNSSHHPFLVNLFACFQTSEHVCFVMEYTAGGDLMMHIHADVFSEPRAVFYSACVVLGLQFLHDHKIVYRDLKLDNLLLDTEGFVKIADFGLCKEGMGYGDRTSTFCGTPEFLAPEVLTDTSYTRAVDWWGLGVLIYEMLVGESPFPGDDEEEVFDSIVNDEVRYPRFLSTEAIGIMRRLLRRNPERRLGSGEKDAEDVKKQPFFRSMDWDALLQRKVTPPFVPTIAGKEDVSNFDMEFTAEAPALTPPREPRALLRKEQDYFKEFDYVSDLC</sequence>
<dbReference type="InterPro" id="IPR000719">
    <property type="entry name" value="Prot_kinase_dom"/>
</dbReference>
<comment type="similarity">
    <text evidence="8">Belongs to the protein kinase superfamily.</text>
</comment>
<evidence type="ECO:0000256" key="2">
    <source>
        <dbReference type="ARBA" id="ARBA00022553"/>
    </source>
</evidence>